<dbReference type="Gene3D" id="1.20.1250.20">
    <property type="entry name" value="MFS general substrate transporter like domains"/>
    <property type="match status" value="1"/>
</dbReference>
<dbReference type="PROSITE" id="PS50850">
    <property type="entry name" value="MFS"/>
    <property type="match status" value="1"/>
</dbReference>
<protein>
    <recommendedName>
        <fullName evidence="8">Multidrug efflux pump Tap</fullName>
    </recommendedName>
</protein>
<feature type="transmembrane region" description="Helical" evidence="9">
    <location>
        <begin position="290"/>
        <end position="310"/>
    </location>
</feature>
<dbReference type="CDD" id="cd06173">
    <property type="entry name" value="MFS_MefA_like"/>
    <property type="match status" value="1"/>
</dbReference>
<accession>A0A235H5F8</accession>
<dbReference type="Proteomes" id="UP000215367">
    <property type="component" value="Unassembled WGS sequence"/>
</dbReference>
<evidence type="ECO:0000256" key="9">
    <source>
        <dbReference type="SAM" id="Phobius"/>
    </source>
</evidence>
<dbReference type="PANTHER" id="PTHR23513:SF9">
    <property type="entry name" value="ENTEROBACTIN EXPORTER ENTS"/>
    <property type="match status" value="1"/>
</dbReference>
<dbReference type="NCBIfam" id="NF007792">
    <property type="entry name" value="PRK10489.1"/>
    <property type="match status" value="1"/>
</dbReference>
<dbReference type="InterPro" id="IPR036259">
    <property type="entry name" value="MFS_trans_sf"/>
</dbReference>
<comment type="subcellular location">
    <subcellularLocation>
        <location evidence="1">Cell membrane</location>
        <topology evidence="1">Multi-pass membrane protein</topology>
    </subcellularLocation>
</comment>
<feature type="transmembrane region" description="Helical" evidence="9">
    <location>
        <begin position="262"/>
        <end position="283"/>
    </location>
</feature>
<keyword evidence="3" id="KW-1003">Cell membrane</keyword>
<name>A0A235H5F8_AZOBR</name>
<sequence>MTLSNLFVDLSLLRTNPDFRRVLIARTISLMALGLLSVAVPLQVYALTGSSLQVGIAAACDGVGMFLGLLLGGVLADRMDRRRLILVARGVCGLGFLGLAANAALPSPSLPAIYALSFWDGFFGAIGVNALMAAMPHLVGRANLVQARALGMLSMRVATILSPALGGLLIAGLGVGWVYLLTALGTGLTVLTLLGLPRMMPEGEAGENPVRAMAQAFAFLFGHKVILSVVALGCLTTVVTSIRILFPALVEEAFGGGAVETGLMYSAVPIGATLGAALSGWAARLERPGLVMGGACMTAFACVAVIGAAGSLPSGFPSGFYLALPVLVLFGYATSIASLLEYSMVQGHTPDHLLGRVNSLWTAQDVFGDSAGTIGMGLLATLLSPTVGILALGLGALTLAAAVTAAATTMRGAPMSDPALEGTG</sequence>
<evidence type="ECO:0000256" key="4">
    <source>
        <dbReference type="ARBA" id="ARBA00022692"/>
    </source>
</evidence>
<evidence type="ECO:0000256" key="2">
    <source>
        <dbReference type="ARBA" id="ARBA00022448"/>
    </source>
</evidence>
<evidence type="ECO:0000256" key="3">
    <source>
        <dbReference type="ARBA" id="ARBA00022475"/>
    </source>
</evidence>
<dbReference type="Pfam" id="PF07690">
    <property type="entry name" value="MFS_1"/>
    <property type="match status" value="1"/>
</dbReference>
<keyword evidence="2" id="KW-0813">Transport</keyword>
<dbReference type="PANTHER" id="PTHR23513">
    <property type="entry name" value="INTEGRAL MEMBRANE EFFLUX PROTEIN-RELATED"/>
    <property type="match status" value="1"/>
</dbReference>
<dbReference type="AlphaFoldDB" id="A0A235H5F8"/>
<dbReference type="SUPFAM" id="SSF103473">
    <property type="entry name" value="MFS general substrate transporter"/>
    <property type="match status" value="1"/>
</dbReference>
<dbReference type="EMBL" id="NOWT01000040">
    <property type="protein sequence ID" value="OYD81018.1"/>
    <property type="molecule type" value="Genomic_DNA"/>
</dbReference>
<evidence type="ECO:0000259" key="10">
    <source>
        <dbReference type="PROSITE" id="PS50850"/>
    </source>
</evidence>
<geneLocation type="plasmid" evidence="11">
    <name>unnamed</name>
</geneLocation>
<gene>
    <name evidence="11" type="ORF">CHT98_28315</name>
</gene>
<reference evidence="11 12" key="1">
    <citation type="submission" date="2017-07" db="EMBL/GenBank/DDBJ databases">
        <title>Whole genome sequence of Azospirillum brasilense 2A1, a potential biofertilizer strain.</title>
        <authorList>
            <person name="Fontana C.A."/>
            <person name="Toffoli L.M."/>
            <person name="Salazar S.M."/>
            <person name="Puglisi E."/>
            <person name="Pedraza R."/>
            <person name="Bassi D."/>
            <person name="Cocconcelli P.S."/>
        </authorList>
    </citation>
    <scope>NUCLEOTIDE SEQUENCE [LARGE SCALE GENOMIC DNA]</scope>
    <source>
        <strain evidence="11 12">2A1</strain>
        <plasmid evidence="11">unnamed</plasmid>
    </source>
</reference>
<keyword evidence="4 9" id="KW-0812">Transmembrane</keyword>
<evidence type="ECO:0000256" key="7">
    <source>
        <dbReference type="ARBA" id="ARBA00038075"/>
    </source>
</evidence>
<keyword evidence="5 9" id="KW-1133">Transmembrane helix</keyword>
<feature type="transmembrane region" description="Helical" evidence="9">
    <location>
        <begin position="389"/>
        <end position="407"/>
    </location>
</feature>
<comment type="caution">
    <text evidence="11">The sequence shown here is derived from an EMBL/GenBank/DDBJ whole genome shotgun (WGS) entry which is preliminary data.</text>
</comment>
<feature type="domain" description="Major facilitator superfamily (MFS) profile" evidence="10">
    <location>
        <begin position="18"/>
        <end position="413"/>
    </location>
</feature>
<keyword evidence="6 9" id="KW-0472">Membrane</keyword>
<dbReference type="GO" id="GO:0005886">
    <property type="term" value="C:plasma membrane"/>
    <property type="evidence" value="ECO:0007669"/>
    <property type="project" value="UniProtKB-SubCell"/>
</dbReference>
<evidence type="ECO:0000256" key="5">
    <source>
        <dbReference type="ARBA" id="ARBA00022989"/>
    </source>
</evidence>
<feature type="transmembrane region" description="Helical" evidence="9">
    <location>
        <begin position="217"/>
        <end position="242"/>
    </location>
</feature>
<feature type="transmembrane region" description="Helical" evidence="9">
    <location>
        <begin position="177"/>
        <end position="196"/>
    </location>
</feature>
<dbReference type="InterPro" id="IPR020846">
    <property type="entry name" value="MFS_dom"/>
</dbReference>
<comment type="similarity">
    <text evidence="7">Belongs to the major facilitator superfamily. Drug:H(+) antiporter-3 (DHA3) (TC 2.A.1.21) family.</text>
</comment>
<feature type="transmembrane region" description="Helical" evidence="9">
    <location>
        <begin position="153"/>
        <end position="171"/>
    </location>
</feature>
<evidence type="ECO:0000313" key="12">
    <source>
        <dbReference type="Proteomes" id="UP000215367"/>
    </source>
</evidence>
<keyword evidence="11" id="KW-0614">Plasmid</keyword>
<feature type="transmembrane region" description="Helical" evidence="9">
    <location>
        <begin position="52"/>
        <end position="72"/>
    </location>
</feature>
<feature type="transmembrane region" description="Helical" evidence="9">
    <location>
        <begin position="84"/>
        <end position="105"/>
    </location>
</feature>
<dbReference type="InterPro" id="IPR011701">
    <property type="entry name" value="MFS"/>
</dbReference>
<proteinExistence type="inferred from homology"/>
<dbReference type="RefSeq" id="WP_094306723.1">
    <property type="nucleotide sequence ID" value="NZ_NOWT01000040.1"/>
</dbReference>
<evidence type="ECO:0000313" key="11">
    <source>
        <dbReference type="EMBL" id="OYD81018.1"/>
    </source>
</evidence>
<feature type="transmembrane region" description="Helical" evidence="9">
    <location>
        <begin position="322"/>
        <end position="345"/>
    </location>
</feature>
<organism evidence="11 12">
    <name type="scientific">Azospirillum brasilense</name>
    <dbReference type="NCBI Taxonomy" id="192"/>
    <lineage>
        <taxon>Bacteria</taxon>
        <taxon>Pseudomonadati</taxon>
        <taxon>Pseudomonadota</taxon>
        <taxon>Alphaproteobacteria</taxon>
        <taxon>Rhodospirillales</taxon>
        <taxon>Azospirillaceae</taxon>
        <taxon>Azospirillum</taxon>
    </lineage>
</organism>
<evidence type="ECO:0000256" key="6">
    <source>
        <dbReference type="ARBA" id="ARBA00023136"/>
    </source>
</evidence>
<dbReference type="GO" id="GO:0022857">
    <property type="term" value="F:transmembrane transporter activity"/>
    <property type="evidence" value="ECO:0007669"/>
    <property type="project" value="InterPro"/>
</dbReference>
<evidence type="ECO:0000256" key="8">
    <source>
        <dbReference type="ARBA" id="ARBA00040914"/>
    </source>
</evidence>
<evidence type="ECO:0000256" key="1">
    <source>
        <dbReference type="ARBA" id="ARBA00004651"/>
    </source>
</evidence>
<feature type="transmembrane region" description="Helical" evidence="9">
    <location>
        <begin position="23"/>
        <end position="46"/>
    </location>
</feature>